<feature type="domain" description="PDZ" evidence="2">
    <location>
        <begin position="325"/>
        <end position="408"/>
    </location>
</feature>
<sequence>MSSLASSSSAISSSEEDVRERPQDDSKDKNDHQEAVESSDGADEKANTADSDVEEEIVDKKEDENDDKELVIEYTVELNQVEEKPNEKTDGPISSELKASENREATPTPESVKVEDHASESKEFPTEAPKTPFSIAVKAPPSSQVPSNSEVVEEVPRSVKEQIVIFSNLNLQKAHDTPKLGASSAFAIDHSNQNNVPSKSTLPASFTQAPRVATVYKNVSPQPFGTAETDLIKQADRQPTEHPPNQPDSTKFDRPQPLDRPSEPPPQPKKFVFKAITSTPPMTFCVPFGNGSQSVKSTESPVKEVLPSQYLGPGVIAQTSRPPMMIRLRRPGPEAPWGFAVFGGADYGCPPFISRVTLHSIAARAGLEVGDIVVSVCDATVQEKEHSRIKAEILRAGNELDFIVIKQGIDKEILAQRAPHLLRTPAPPAPKAAHTRQSIWATGTWTSPTSPNYADKATRTRSFRLLDEHLNAMSAQPPSPLKVTTSQPARVFSPTQSHHFESASRSSYAMGQNHHTTGMSNYGRMNRTIYPSTHSPTTSHGFYAQSQPVSTSRTAFATPTGFSQGSGAWRNTSPTRVGYDSFASPSRPGTWSSSTNQQMDYYESRNTVERSSTDDPGLMTQYYGTQQTCYAKYHPQSQQHQQRMLHQESSYQSSSEWSRVSPQQSVLTSRLVYRPQGTNFTTAQGAKEQFRHHQSQQQQQNFVSGYIELPGSGEVGNSRFCSSIQHGMDVKQNCALLEHFRPYELNFIYAATFPLMHHYSESLS</sequence>
<dbReference type="WBParaSite" id="maker-E.canG7_contigs_3592-snap-gene-0.12-mRNA-1">
    <property type="protein sequence ID" value="maker-E.canG7_contigs_3592-snap-gene-0.12-mRNA-1"/>
    <property type="gene ID" value="EcG7_07472"/>
</dbReference>
<dbReference type="InterPro" id="IPR051109">
    <property type="entry name" value="MAM_complex_regulator"/>
</dbReference>
<feature type="compositionally biased region" description="Basic and acidic residues" evidence="1">
    <location>
        <begin position="112"/>
        <end position="125"/>
    </location>
</feature>
<keyword evidence="3" id="KW-1185">Reference proteome</keyword>
<dbReference type="Pfam" id="PF00595">
    <property type="entry name" value="PDZ"/>
    <property type="match status" value="1"/>
</dbReference>
<dbReference type="PANTHER" id="PTHR14063">
    <property type="entry name" value="PROTEIN LIN-7 HOMOLOG"/>
    <property type="match status" value="1"/>
</dbReference>
<dbReference type="SUPFAM" id="SSF50156">
    <property type="entry name" value="PDZ domain-like"/>
    <property type="match status" value="1"/>
</dbReference>
<accession>A0A915EY61</accession>
<evidence type="ECO:0000256" key="1">
    <source>
        <dbReference type="SAM" id="MobiDB-lite"/>
    </source>
</evidence>
<proteinExistence type="predicted"/>
<dbReference type="PROSITE" id="PS50106">
    <property type="entry name" value="PDZ"/>
    <property type="match status" value="1"/>
</dbReference>
<feature type="compositionally biased region" description="Basic and acidic residues" evidence="1">
    <location>
        <begin position="58"/>
        <end position="71"/>
    </location>
</feature>
<dbReference type="Proteomes" id="UP000887562">
    <property type="component" value="Unplaced"/>
</dbReference>
<protein>
    <submittedName>
        <fullName evidence="4">PDZ domain-containing protein</fullName>
    </submittedName>
</protein>
<feature type="compositionally biased region" description="Low complexity" evidence="1">
    <location>
        <begin position="1"/>
        <end position="13"/>
    </location>
</feature>
<feature type="region of interest" description="Disordered" evidence="1">
    <location>
        <begin position="236"/>
        <end position="270"/>
    </location>
</feature>
<reference evidence="4" key="1">
    <citation type="submission" date="2022-11" db="UniProtKB">
        <authorList>
            <consortium name="WormBaseParasite"/>
        </authorList>
    </citation>
    <scope>IDENTIFICATION</scope>
</reference>
<dbReference type="SMART" id="SM00228">
    <property type="entry name" value="PDZ"/>
    <property type="match status" value="1"/>
</dbReference>
<organism evidence="3 4">
    <name type="scientific">Echinococcus canadensis</name>
    <dbReference type="NCBI Taxonomy" id="519352"/>
    <lineage>
        <taxon>Eukaryota</taxon>
        <taxon>Metazoa</taxon>
        <taxon>Spiralia</taxon>
        <taxon>Lophotrochozoa</taxon>
        <taxon>Platyhelminthes</taxon>
        <taxon>Cestoda</taxon>
        <taxon>Eucestoda</taxon>
        <taxon>Cyclophyllidea</taxon>
        <taxon>Taeniidae</taxon>
        <taxon>Echinococcus</taxon>
        <taxon>Echinococcus canadensis group</taxon>
    </lineage>
</organism>
<dbReference type="InterPro" id="IPR001478">
    <property type="entry name" value="PDZ"/>
</dbReference>
<feature type="compositionally biased region" description="Basic and acidic residues" evidence="1">
    <location>
        <begin position="81"/>
        <end position="90"/>
    </location>
</feature>
<dbReference type="InterPro" id="IPR036034">
    <property type="entry name" value="PDZ_sf"/>
</dbReference>
<evidence type="ECO:0000313" key="4">
    <source>
        <dbReference type="WBParaSite" id="maker-E.canG7_contigs_3592-snap-gene-0.12-mRNA-1"/>
    </source>
</evidence>
<dbReference type="AlphaFoldDB" id="A0A915EY61"/>
<feature type="compositionally biased region" description="Basic and acidic residues" evidence="1">
    <location>
        <begin position="16"/>
        <end position="35"/>
    </location>
</feature>
<feature type="region of interest" description="Disordered" evidence="1">
    <location>
        <begin position="1"/>
        <end position="134"/>
    </location>
</feature>
<evidence type="ECO:0000259" key="2">
    <source>
        <dbReference type="PROSITE" id="PS50106"/>
    </source>
</evidence>
<name>A0A915EY61_9CEST</name>
<feature type="compositionally biased region" description="Basic and acidic residues" evidence="1">
    <location>
        <begin position="250"/>
        <end position="262"/>
    </location>
</feature>
<dbReference type="Gene3D" id="2.30.42.10">
    <property type="match status" value="1"/>
</dbReference>
<evidence type="ECO:0000313" key="3">
    <source>
        <dbReference type="Proteomes" id="UP000887562"/>
    </source>
</evidence>